<dbReference type="AlphaFoldDB" id="A0A8T2BQR7"/>
<sequence>MDSSSTNNAGKEGRRLSQSGLKGLQKSNLKGTKPVTREIITIDNPKNTNGAPQGGKNTNGAPQGGKNTIGSEC</sequence>
<feature type="compositionally biased region" description="Polar residues" evidence="1">
    <location>
        <begin position="16"/>
        <end position="30"/>
    </location>
</feature>
<name>A0A8T2BQR7_ARASU</name>
<evidence type="ECO:0000313" key="2">
    <source>
        <dbReference type="EMBL" id="KAG7589195.1"/>
    </source>
</evidence>
<keyword evidence="3" id="KW-1185">Reference proteome</keyword>
<dbReference type="EMBL" id="JAEFBJ010000007">
    <property type="protein sequence ID" value="KAG7589195.1"/>
    <property type="molecule type" value="Genomic_DNA"/>
</dbReference>
<feature type="compositionally biased region" description="Polar residues" evidence="1">
    <location>
        <begin position="44"/>
        <end position="73"/>
    </location>
</feature>
<dbReference type="Proteomes" id="UP000694251">
    <property type="component" value="Chromosome 7"/>
</dbReference>
<reference evidence="2 3" key="1">
    <citation type="submission" date="2020-12" db="EMBL/GenBank/DDBJ databases">
        <title>Concerted genomic and epigenomic changes stabilize Arabidopsis allopolyploids.</title>
        <authorList>
            <person name="Chen Z."/>
        </authorList>
    </citation>
    <scope>NUCLEOTIDE SEQUENCE [LARGE SCALE GENOMIC DNA]</scope>
    <source>
        <strain evidence="2">As9502</strain>
        <tissue evidence="2">Leaf</tissue>
    </source>
</reference>
<accession>A0A8T2BQR7</accession>
<feature type="region of interest" description="Disordered" evidence="1">
    <location>
        <begin position="1"/>
        <end position="73"/>
    </location>
</feature>
<organism evidence="2 3">
    <name type="scientific">Arabidopsis suecica</name>
    <name type="common">Swedish thale-cress</name>
    <name type="synonym">Cardaminopsis suecica</name>
    <dbReference type="NCBI Taxonomy" id="45249"/>
    <lineage>
        <taxon>Eukaryota</taxon>
        <taxon>Viridiplantae</taxon>
        <taxon>Streptophyta</taxon>
        <taxon>Embryophyta</taxon>
        <taxon>Tracheophyta</taxon>
        <taxon>Spermatophyta</taxon>
        <taxon>Magnoliopsida</taxon>
        <taxon>eudicotyledons</taxon>
        <taxon>Gunneridae</taxon>
        <taxon>Pentapetalae</taxon>
        <taxon>rosids</taxon>
        <taxon>malvids</taxon>
        <taxon>Brassicales</taxon>
        <taxon>Brassicaceae</taxon>
        <taxon>Camelineae</taxon>
        <taxon>Arabidopsis</taxon>
    </lineage>
</organism>
<evidence type="ECO:0000313" key="3">
    <source>
        <dbReference type="Proteomes" id="UP000694251"/>
    </source>
</evidence>
<gene>
    <name evidence="2" type="ORF">ISN44_As07g015020</name>
</gene>
<proteinExistence type="predicted"/>
<protein>
    <submittedName>
        <fullName evidence="2">Uncharacterized protein</fullName>
    </submittedName>
</protein>
<comment type="caution">
    <text evidence="2">The sequence shown here is derived from an EMBL/GenBank/DDBJ whole genome shotgun (WGS) entry which is preliminary data.</text>
</comment>
<evidence type="ECO:0000256" key="1">
    <source>
        <dbReference type="SAM" id="MobiDB-lite"/>
    </source>
</evidence>